<evidence type="ECO:0000313" key="2">
    <source>
        <dbReference type="EMBL" id="NUW31550.1"/>
    </source>
</evidence>
<protein>
    <submittedName>
        <fullName evidence="2">Zinc-binding dehydrogenase</fullName>
    </submittedName>
</protein>
<name>A0A7Y6M2N0_9ACTN</name>
<dbReference type="Gene3D" id="3.40.50.720">
    <property type="entry name" value="NAD(P)-binding Rossmann-like Domain"/>
    <property type="match status" value="1"/>
</dbReference>
<dbReference type="PANTHER" id="PTHR43677">
    <property type="entry name" value="SHORT-CHAIN DEHYDROGENASE/REDUCTASE"/>
    <property type="match status" value="1"/>
</dbReference>
<dbReference type="InterPro" id="IPR051397">
    <property type="entry name" value="Zn-ADH-like_protein"/>
</dbReference>
<reference evidence="2 3" key="1">
    <citation type="submission" date="2020-06" db="EMBL/GenBank/DDBJ databases">
        <title>Nonomuraea sp. SMC257, a novel actinomycete isolated from soil.</title>
        <authorList>
            <person name="Chanama M."/>
        </authorList>
    </citation>
    <scope>NUCLEOTIDE SEQUENCE [LARGE SCALE GENOMIC DNA]</scope>
    <source>
        <strain evidence="2 3">SMC257</strain>
    </source>
</reference>
<dbReference type="Gene3D" id="3.90.180.10">
    <property type="entry name" value="Medium-chain alcohol dehydrogenases, catalytic domain"/>
    <property type="match status" value="1"/>
</dbReference>
<dbReference type="SUPFAM" id="SSF51735">
    <property type="entry name" value="NAD(P)-binding Rossmann-fold domains"/>
    <property type="match status" value="1"/>
</dbReference>
<dbReference type="PANTHER" id="PTHR43677:SF4">
    <property type="entry name" value="QUINONE OXIDOREDUCTASE-LIKE PROTEIN 2"/>
    <property type="match status" value="1"/>
</dbReference>
<dbReference type="Pfam" id="PF08240">
    <property type="entry name" value="ADH_N"/>
    <property type="match status" value="1"/>
</dbReference>
<sequence length="322" mass="32504">MDAIILDAYGPPENLRPAALPDPEPGPGQARVAVRAAGVHFIETLLRRGVAVGPHPAPALPAVLGGEVAGVVDAVGEGVDPALAGARVVTGDLESGGYASLAVVDAASLIPLPAHVPYGAAVAMVTTGTTTLGLLELAPVTRQDTVLVMAAAGGIGTLLVRHARLAGATVVGAAGGPAKGERVRELGATLAVDYRTPGWQETVREAAGAVTVVFDGVGGRRGEEAFGLLAEGGRHVVYGQAAGEWFRPAEEEAAARGVTSHDGIGYLVSRPGGLGDLTGRALAEAAGGRLEPAVQEFPLREAAAAHRALEERRTMGKVVLTP</sequence>
<organism evidence="2 3">
    <name type="scientific">Nonomuraea montanisoli</name>
    <dbReference type="NCBI Taxonomy" id="2741721"/>
    <lineage>
        <taxon>Bacteria</taxon>
        <taxon>Bacillati</taxon>
        <taxon>Actinomycetota</taxon>
        <taxon>Actinomycetes</taxon>
        <taxon>Streptosporangiales</taxon>
        <taxon>Streptosporangiaceae</taxon>
        <taxon>Nonomuraea</taxon>
    </lineage>
</organism>
<dbReference type="Pfam" id="PF13602">
    <property type="entry name" value="ADH_zinc_N_2"/>
    <property type="match status" value="1"/>
</dbReference>
<dbReference type="AlphaFoldDB" id="A0A7Y6M2N0"/>
<comment type="caution">
    <text evidence="2">The sequence shown here is derived from an EMBL/GenBank/DDBJ whole genome shotgun (WGS) entry which is preliminary data.</text>
</comment>
<dbReference type="Proteomes" id="UP000586042">
    <property type="component" value="Unassembled WGS sequence"/>
</dbReference>
<accession>A0A7Y6M2N0</accession>
<dbReference type="EMBL" id="JABWGN010000003">
    <property type="protein sequence ID" value="NUW31550.1"/>
    <property type="molecule type" value="Genomic_DNA"/>
</dbReference>
<dbReference type="InterPro" id="IPR011032">
    <property type="entry name" value="GroES-like_sf"/>
</dbReference>
<dbReference type="SMART" id="SM00829">
    <property type="entry name" value="PKS_ER"/>
    <property type="match status" value="1"/>
</dbReference>
<evidence type="ECO:0000259" key="1">
    <source>
        <dbReference type="SMART" id="SM00829"/>
    </source>
</evidence>
<keyword evidence="3" id="KW-1185">Reference proteome</keyword>
<dbReference type="InterPro" id="IPR013154">
    <property type="entry name" value="ADH-like_N"/>
</dbReference>
<gene>
    <name evidence="2" type="ORF">HTZ77_08940</name>
</gene>
<dbReference type="RefSeq" id="WP_175588996.1">
    <property type="nucleotide sequence ID" value="NZ_JABWGN010000003.1"/>
</dbReference>
<dbReference type="InterPro" id="IPR020843">
    <property type="entry name" value="ER"/>
</dbReference>
<dbReference type="GO" id="GO:0016491">
    <property type="term" value="F:oxidoreductase activity"/>
    <property type="evidence" value="ECO:0007669"/>
    <property type="project" value="InterPro"/>
</dbReference>
<evidence type="ECO:0000313" key="3">
    <source>
        <dbReference type="Proteomes" id="UP000586042"/>
    </source>
</evidence>
<proteinExistence type="predicted"/>
<dbReference type="InterPro" id="IPR036291">
    <property type="entry name" value="NAD(P)-bd_dom_sf"/>
</dbReference>
<dbReference type="SUPFAM" id="SSF50129">
    <property type="entry name" value="GroES-like"/>
    <property type="match status" value="1"/>
</dbReference>
<feature type="domain" description="Enoyl reductase (ER)" evidence="1">
    <location>
        <begin position="10"/>
        <end position="320"/>
    </location>
</feature>